<keyword evidence="2" id="KW-0808">Transferase</keyword>
<evidence type="ECO:0000259" key="1">
    <source>
        <dbReference type="Pfam" id="PF00534"/>
    </source>
</evidence>
<dbReference type="GO" id="GO:1901135">
    <property type="term" value="P:carbohydrate derivative metabolic process"/>
    <property type="evidence" value="ECO:0007669"/>
    <property type="project" value="UniProtKB-ARBA"/>
</dbReference>
<organism evidence="2 3">
    <name type="scientific">Vibrio rumoiensis 1S-45</name>
    <dbReference type="NCBI Taxonomy" id="1188252"/>
    <lineage>
        <taxon>Bacteria</taxon>
        <taxon>Pseudomonadati</taxon>
        <taxon>Pseudomonadota</taxon>
        <taxon>Gammaproteobacteria</taxon>
        <taxon>Vibrionales</taxon>
        <taxon>Vibrionaceae</taxon>
        <taxon>Vibrio</taxon>
    </lineage>
</organism>
<proteinExistence type="predicted"/>
<dbReference type="GO" id="GO:0016757">
    <property type="term" value="F:glycosyltransferase activity"/>
    <property type="evidence" value="ECO:0007669"/>
    <property type="project" value="InterPro"/>
</dbReference>
<dbReference type="eggNOG" id="COG0438">
    <property type="taxonomic scope" value="Bacteria"/>
</dbReference>
<dbReference type="STRING" id="1188252.A1QC_04305"/>
<dbReference type="OrthoDB" id="9062832at2"/>
<gene>
    <name evidence="2" type="ORF">A1QC_04305</name>
</gene>
<dbReference type="RefSeq" id="WP_017026667.1">
    <property type="nucleotide sequence ID" value="NZ_AJYK02000008.1"/>
</dbReference>
<dbReference type="InterPro" id="IPR001296">
    <property type="entry name" value="Glyco_trans_1"/>
</dbReference>
<dbReference type="CDD" id="cd03801">
    <property type="entry name" value="GT4_PimA-like"/>
    <property type="match status" value="1"/>
</dbReference>
<protein>
    <submittedName>
        <fullName evidence="2">Glycosyl transferase</fullName>
    </submittedName>
</protein>
<sequence>MKICHVNLACDFNGGERQTLQLIKQQIREGYQLTVVMNPKSEWIREVRKLGCKIVFAKHYTKAHSKKITKDCVAIHVHEGRAIYWALIQHLFHGVPYIVTRRTDTPLENSWLPKLAYRKAAALIGLSHEIVSKIEEFNDFSNIYKIPSSPINYPVDQNRVDQVWNQFRGKFIVIHAASMLKNKGFNTTVAAAKLLGVSNPRVQFLLLGDGPEREALEHEARGLTNVRFMGKQRDMGTWFAAADLLIHPSYSEGLGSVILEAMGAGLPVIGSNAGGIPDIIDHEISGLLCEPGNAKQLAKQIDQIENDKALRRKIQKGGKEKLKQFDIVHTSSLYKDIYTQVTSKCDIQRVSQ</sequence>
<name>A0A1E5E623_9VIBR</name>
<dbReference type="PANTHER" id="PTHR12526">
    <property type="entry name" value="GLYCOSYLTRANSFERASE"/>
    <property type="match status" value="1"/>
</dbReference>
<keyword evidence="3" id="KW-1185">Reference proteome</keyword>
<dbReference type="Pfam" id="PF00534">
    <property type="entry name" value="Glycos_transf_1"/>
    <property type="match status" value="1"/>
</dbReference>
<dbReference type="Proteomes" id="UP000094070">
    <property type="component" value="Unassembled WGS sequence"/>
</dbReference>
<evidence type="ECO:0000313" key="2">
    <source>
        <dbReference type="EMBL" id="OEF29472.1"/>
    </source>
</evidence>
<comment type="caution">
    <text evidence="2">The sequence shown here is derived from an EMBL/GenBank/DDBJ whole genome shotgun (WGS) entry which is preliminary data.</text>
</comment>
<reference evidence="2 3" key="1">
    <citation type="journal article" date="2012" name="Science">
        <title>Ecological populations of bacteria act as socially cohesive units of antibiotic production and resistance.</title>
        <authorList>
            <person name="Cordero O.X."/>
            <person name="Wildschutte H."/>
            <person name="Kirkup B."/>
            <person name="Proehl S."/>
            <person name="Ngo L."/>
            <person name="Hussain F."/>
            <person name="Le Roux F."/>
            <person name="Mincer T."/>
            <person name="Polz M.F."/>
        </authorList>
    </citation>
    <scope>NUCLEOTIDE SEQUENCE [LARGE SCALE GENOMIC DNA]</scope>
    <source>
        <strain evidence="2 3">1S-45</strain>
    </source>
</reference>
<dbReference type="EMBL" id="AJYK02000008">
    <property type="protein sequence ID" value="OEF29472.1"/>
    <property type="molecule type" value="Genomic_DNA"/>
</dbReference>
<accession>A0A1E5E623</accession>
<dbReference type="SUPFAM" id="SSF53756">
    <property type="entry name" value="UDP-Glycosyltransferase/glycogen phosphorylase"/>
    <property type="match status" value="1"/>
</dbReference>
<feature type="domain" description="Glycosyl transferase family 1" evidence="1">
    <location>
        <begin position="160"/>
        <end position="320"/>
    </location>
</feature>
<dbReference type="AlphaFoldDB" id="A0A1E5E623"/>
<evidence type="ECO:0000313" key="3">
    <source>
        <dbReference type="Proteomes" id="UP000094070"/>
    </source>
</evidence>
<dbReference type="Gene3D" id="3.40.50.2000">
    <property type="entry name" value="Glycogen Phosphorylase B"/>
    <property type="match status" value="2"/>
</dbReference>